<keyword evidence="2" id="KW-0645">Protease</keyword>
<keyword evidence="1" id="KW-0812">Transmembrane</keyword>
<dbReference type="GO" id="GO:0008233">
    <property type="term" value="F:peptidase activity"/>
    <property type="evidence" value="ECO:0007669"/>
    <property type="project" value="UniProtKB-KW"/>
</dbReference>
<evidence type="ECO:0000313" key="4">
    <source>
        <dbReference type="Proteomes" id="UP000186808"/>
    </source>
</evidence>
<feature type="transmembrane region" description="Helical" evidence="1">
    <location>
        <begin position="228"/>
        <end position="245"/>
    </location>
</feature>
<sequence>MTINWPVITVLFCLSIPGVVIAIKRLIYFLLPDNSEELKKRMSRFAILQTLFMIFILSFAGSVLSPMTGLHDAKLEALLQGSAGVSVLLPILLPTVLYAFFGLLFFLVLYYGLIARIVDKNNMKIMTHLRTALGVDGCVLYGGVVEEIIGRWGLMNLATFFSLLFTKQYPTLVIWISIFISGLVLAISQLPAYLAAGCTSNRRFIYSLLILSLYQSLLFGYLFWQNGLIAAILAHMLFHIGWAAFENVKKS</sequence>
<protein>
    <submittedName>
        <fullName evidence="2">CAAX protease self-immunity</fullName>
    </submittedName>
</protein>
<dbReference type="Proteomes" id="UP000254374">
    <property type="component" value="Unassembled WGS sequence"/>
</dbReference>
<feature type="transmembrane region" description="Helical" evidence="1">
    <location>
        <begin position="172"/>
        <end position="192"/>
    </location>
</feature>
<keyword evidence="4" id="KW-1185">Reference proteome</keyword>
<reference evidence="2 4" key="1">
    <citation type="submission" date="2017-01" db="EMBL/GenBank/DDBJ databases">
        <authorList>
            <person name="Varghese N."/>
            <person name="Submissions S."/>
        </authorList>
    </citation>
    <scope>NUCLEOTIDE SEQUENCE [LARGE SCALE GENOMIC DNA]</scope>
    <source>
        <strain evidence="2 4">ATCC 33342</strain>
    </source>
</reference>
<organism evidence="3 5">
    <name type="scientific">Fluoribacter gormanii</name>
    <dbReference type="NCBI Taxonomy" id="464"/>
    <lineage>
        <taxon>Bacteria</taxon>
        <taxon>Pseudomonadati</taxon>
        <taxon>Pseudomonadota</taxon>
        <taxon>Gammaproteobacteria</taxon>
        <taxon>Legionellales</taxon>
        <taxon>Legionellaceae</taxon>
        <taxon>Fluoribacter</taxon>
    </lineage>
</organism>
<dbReference type="Proteomes" id="UP000186808">
    <property type="component" value="Unassembled WGS sequence"/>
</dbReference>
<keyword evidence="2" id="KW-0378">Hydrolase</keyword>
<feature type="transmembrane region" description="Helical" evidence="1">
    <location>
        <begin position="204"/>
        <end position="222"/>
    </location>
</feature>
<dbReference type="AlphaFoldDB" id="A0A377GH80"/>
<evidence type="ECO:0000313" key="2">
    <source>
        <dbReference type="EMBL" id="SIR82476.1"/>
    </source>
</evidence>
<reference evidence="3 5" key="2">
    <citation type="submission" date="2018-06" db="EMBL/GenBank/DDBJ databases">
        <authorList>
            <consortium name="Pathogen Informatics"/>
            <person name="Doyle S."/>
        </authorList>
    </citation>
    <scope>NUCLEOTIDE SEQUENCE [LARGE SCALE GENOMIC DNA]</scope>
    <source>
        <strain evidence="3 5">NCTC11401</strain>
    </source>
</reference>
<dbReference type="OrthoDB" id="378663at2"/>
<name>A0A377GH80_9GAMM</name>
<proteinExistence type="predicted"/>
<feature type="transmembrane region" description="Helical" evidence="1">
    <location>
        <begin position="6"/>
        <end position="24"/>
    </location>
</feature>
<dbReference type="EMBL" id="FTNL01000027">
    <property type="protein sequence ID" value="SIR82476.1"/>
    <property type="molecule type" value="Genomic_DNA"/>
</dbReference>
<dbReference type="RefSeq" id="WP_058467658.1">
    <property type="nucleotide sequence ID" value="NZ_CAAAIV010000022.1"/>
</dbReference>
<dbReference type="STRING" id="464.Lgor_1151"/>
<gene>
    <name evidence="3" type="ORF">NCTC11401_00700</name>
    <name evidence="2" type="ORF">SAMN05421777_12724</name>
</gene>
<accession>A0A377GH80</accession>
<evidence type="ECO:0000313" key="5">
    <source>
        <dbReference type="Proteomes" id="UP000254374"/>
    </source>
</evidence>
<feature type="transmembrane region" description="Helical" evidence="1">
    <location>
        <begin position="87"/>
        <end position="111"/>
    </location>
</feature>
<feature type="transmembrane region" description="Helical" evidence="1">
    <location>
        <begin position="132"/>
        <end position="152"/>
    </location>
</feature>
<dbReference type="GO" id="GO:0006508">
    <property type="term" value="P:proteolysis"/>
    <property type="evidence" value="ECO:0007669"/>
    <property type="project" value="UniProtKB-KW"/>
</dbReference>
<evidence type="ECO:0000256" key="1">
    <source>
        <dbReference type="SAM" id="Phobius"/>
    </source>
</evidence>
<keyword evidence="1" id="KW-0472">Membrane</keyword>
<keyword evidence="1" id="KW-1133">Transmembrane helix</keyword>
<dbReference type="EMBL" id="UGGV01000001">
    <property type="protein sequence ID" value="STO23895.1"/>
    <property type="molecule type" value="Genomic_DNA"/>
</dbReference>
<feature type="transmembrane region" description="Helical" evidence="1">
    <location>
        <begin position="45"/>
        <end position="67"/>
    </location>
</feature>
<evidence type="ECO:0000313" key="3">
    <source>
        <dbReference type="EMBL" id="STO23895.1"/>
    </source>
</evidence>